<gene>
    <name evidence="10" type="ORF">A6M21_06690</name>
</gene>
<comment type="caution">
    <text evidence="10">The sequence shown here is derived from an EMBL/GenBank/DDBJ whole genome shotgun (WGS) entry which is preliminary data.</text>
</comment>
<keyword evidence="5 7" id="KW-0472">Membrane</keyword>
<dbReference type="EMBL" id="LYVF01000069">
    <property type="protein sequence ID" value="OAT85298.1"/>
    <property type="molecule type" value="Genomic_DNA"/>
</dbReference>
<feature type="domain" description="MacB-like periplasmic core" evidence="9">
    <location>
        <begin position="3"/>
        <end position="227"/>
    </location>
</feature>
<feature type="transmembrane region" description="Helical" evidence="7">
    <location>
        <begin position="310"/>
        <end position="343"/>
    </location>
</feature>
<evidence type="ECO:0000313" key="10">
    <source>
        <dbReference type="EMBL" id="OAT85298.1"/>
    </source>
</evidence>
<feature type="transmembrane region" description="Helical" evidence="7">
    <location>
        <begin position="261"/>
        <end position="289"/>
    </location>
</feature>
<evidence type="ECO:0000256" key="1">
    <source>
        <dbReference type="ARBA" id="ARBA00004651"/>
    </source>
</evidence>
<evidence type="ECO:0000313" key="11">
    <source>
        <dbReference type="Proteomes" id="UP000078532"/>
    </source>
</evidence>
<dbReference type="GO" id="GO:0005886">
    <property type="term" value="C:plasma membrane"/>
    <property type="evidence" value="ECO:0007669"/>
    <property type="project" value="UniProtKB-SubCell"/>
</dbReference>
<evidence type="ECO:0000256" key="6">
    <source>
        <dbReference type="ARBA" id="ARBA00038076"/>
    </source>
</evidence>
<evidence type="ECO:0000256" key="7">
    <source>
        <dbReference type="SAM" id="Phobius"/>
    </source>
</evidence>
<dbReference type="InterPro" id="IPR025857">
    <property type="entry name" value="MacB_PCD"/>
</dbReference>
<sequence>MRSFLTMLGIIIGVAAVILMMAIGQGAQDRVLAQINSLGSNLLMVLPGAAGQYVRGSGGSVNTMTLQDAQAVAGLPGVAYSAPIVRGSGLVTYQDQTWTTSIEGTTPEVVNISALQMAQGRFFGQSDVQSIAPVAVLGQTVYQNLYPPGTNPVGSQIRVHGITFRVIGLLQSLGASSGGQDRDDIIYIPVTTAQIRLLGVSNQSINAMQVQVRNKDEMDDVQAEITSLLRRRHRLAANQDNDFNIRNMAQIQSAAENVTSLLTIFLAGVAAISLIVGGIGVMNIMLVSVTERTREIGVRMAIGASKKDVLNQFLLEAVLLSLAGSFFGIVAGMAGARVFAFFVHWPAPVSLFSILLAVGFSIVIGVFFGYYPARRAAGLNPAEALSYE</sequence>
<dbReference type="InterPro" id="IPR003838">
    <property type="entry name" value="ABC3_permease_C"/>
</dbReference>
<comment type="subcellular location">
    <subcellularLocation>
        <location evidence="1">Cell membrane</location>
        <topology evidence="1">Multi-pass membrane protein</topology>
    </subcellularLocation>
</comment>
<dbReference type="AlphaFoldDB" id="A0A1B7LGX0"/>
<protein>
    <submittedName>
        <fullName evidence="10">Multidrug ABC transporter substrate-binding protein</fullName>
    </submittedName>
</protein>
<keyword evidence="3 7" id="KW-0812">Transmembrane</keyword>
<evidence type="ECO:0000259" key="9">
    <source>
        <dbReference type="Pfam" id="PF12704"/>
    </source>
</evidence>
<evidence type="ECO:0000256" key="2">
    <source>
        <dbReference type="ARBA" id="ARBA00022475"/>
    </source>
</evidence>
<dbReference type="Pfam" id="PF12704">
    <property type="entry name" value="MacB_PCD"/>
    <property type="match status" value="1"/>
</dbReference>
<evidence type="ECO:0000259" key="8">
    <source>
        <dbReference type="Pfam" id="PF02687"/>
    </source>
</evidence>
<dbReference type="PANTHER" id="PTHR30572">
    <property type="entry name" value="MEMBRANE COMPONENT OF TRANSPORTER-RELATED"/>
    <property type="match status" value="1"/>
</dbReference>
<keyword evidence="11" id="KW-1185">Reference proteome</keyword>
<dbReference type="GO" id="GO:0022857">
    <property type="term" value="F:transmembrane transporter activity"/>
    <property type="evidence" value="ECO:0007669"/>
    <property type="project" value="TreeGrafter"/>
</dbReference>
<dbReference type="Proteomes" id="UP000078532">
    <property type="component" value="Unassembled WGS sequence"/>
</dbReference>
<keyword evidence="2" id="KW-1003">Cell membrane</keyword>
<dbReference type="Pfam" id="PF02687">
    <property type="entry name" value="FtsX"/>
    <property type="match status" value="1"/>
</dbReference>
<comment type="similarity">
    <text evidence="6">Belongs to the ABC-4 integral membrane protein family.</text>
</comment>
<evidence type="ECO:0000256" key="3">
    <source>
        <dbReference type="ARBA" id="ARBA00022692"/>
    </source>
</evidence>
<evidence type="ECO:0000256" key="4">
    <source>
        <dbReference type="ARBA" id="ARBA00022989"/>
    </source>
</evidence>
<feature type="transmembrane region" description="Helical" evidence="7">
    <location>
        <begin position="349"/>
        <end position="371"/>
    </location>
</feature>
<evidence type="ECO:0000256" key="5">
    <source>
        <dbReference type="ARBA" id="ARBA00023136"/>
    </source>
</evidence>
<dbReference type="PANTHER" id="PTHR30572:SF4">
    <property type="entry name" value="ABC TRANSPORTER PERMEASE YTRF"/>
    <property type="match status" value="1"/>
</dbReference>
<reference evidence="10 11" key="1">
    <citation type="submission" date="2016-04" db="EMBL/GenBank/DDBJ databases">
        <authorList>
            <person name="Evans L.H."/>
            <person name="Alamgir A."/>
            <person name="Owens N."/>
            <person name="Weber N.D."/>
            <person name="Virtaneva K."/>
            <person name="Barbian K."/>
            <person name="Babar A."/>
            <person name="Rosenke K."/>
        </authorList>
    </citation>
    <scope>NUCLEOTIDE SEQUENCE [LARGE SCALE GENOMIC DNA]</scope>
    <source>
        <strain evidence="10 11">LMa1</strain>
    </source>
</reference>
<feature type="domain" description="ABC3 transporter permease C-terminal" evidence="8">
    <location>
        <begin position="269"/>
        <end position="381"/>
    </location>
</feature>
<accession>A0A1B7LGX0</accession>
<dbReference type="InterPro" id="IPR050250">
    <property type="entry name" value="Macrolide_Exporter_MacB"/>
</dbReference>
<proteinExistence type="inferred from homology"/>
<organism evidence="10 11">
    <name type="scientific">Desulfotomaculum copahuensis</name>
    <dbReference type="NCBI Taxonomy" id="1838280"/>
    <lineage>
        <taxon>Bacteria</taxon>
        <taxon>Bacillati</taxon>
        <taxon>Bacillota</taxon>
        <taxon>Clostridia</taxon>
        <taxon>Eubacteriales</taxon>
        <taxon>Desulfotomaculaceae</taxon>
        <taxon>Desulfotomaculum</taxon>
    </lineage>
</organism>
<name>A0A1B7LGX0_9FIRM</name>
<keyword evidence="4 7" id="KW-1133">Transmembrane helix</keyword>
<dbReference type="STRING" id="1838280.A6M21_06690"/>